<feature type="transmembrane region" description="Helical" evidence="5">
    <location>
        <begin position="37"/>
        <end position="55"/>
    </location>
</feature>
<feature type="transmembrane region" description="Helical" evidence="5">
    <location>
        <begin position="92"/>
        <end position="112"/>
    </location>
</feature>
<evidence type="ECO:0000256" key="2">
    <source>
        <dbReference type="ARBA" id="ARBA00022692"/>
    </source>
</evidence>
<keyword evidence="3 5" id="KW-1133">Transmembrane helix</keyword>
<dbReference type="Pfam" id="PF04172">
    <property type="entry name" value="LrgB"/>
    <property type="match status" value="1"/>
</dbReference>
<comment type="caution">
    <text evidence="6">The sequence shown here is derived from an EMBL/GenBank/DDBJ whole genome shotgun (WGS) entry which is preliminary data.</text>
</comment>
<keyword evidence="7" id="KW-1185">Reference proteome</keyword>
<proteinExistence type="predicted"/>
<dbReference type="InterPro" id="IPR007300">
    <property type="entry name" value="CidB/LrgB"/>
</dbReference>
<dbReference type="PANTHER" id="PTHR30249">
    <property type="entry name" value="PUTATIVE SEROTONIN TRANSPORTER"/>
    <property type="match status" value="1"/>
</dbReference>
<feature type="transmembrane region" description="Helical" evidence="5">
    <location>
        <begin position="61"/>
        <end position="80"/>
    </location>
</feature>
<organism evidence="6 7">
    <name type="scientific">Alkaliphilus flagellatus</name>
    <dbReference type="NCBI Taxonomy" id="2841507"/>
    <lineage>
        <taxon>Bacteria</taxon>
        <taxon>Bacillati</taxon>
        <taxon>Bacillota</taxon>
        <taxon>Clostridia</taxon>
        <taxon>Peptostreptococcales</taxon>
        <taxon>Natronincolaceae</taxon>
        <taxon>Alkaliphilus</taxon>
    </lineage>
</organism>
<evidence type="ECO:0000313" key="7">
    <source>
        <dbReference type="Proteomes" id="UP000779508"/>
    </source>
</evidence>
<evidence type="ECO:0000256" key="3">
    <source>
        <dbReference type="ARBA" id="ARBA00022989"/>
    </source>
</evidence>
<keyword evidence="2 5" id="KW-0812">Transmembrane</keyword>
<feature type="transmembrane region" description="Helical" evidence="5">
    <location>
        <begin position="6"/>
        <end position="25"/>
    </location>
</feature>
<evidence type="ECO:0000313" key="6">
    <source>
        <dbReference type="EMBL" id="MBU5675356.1"/>
    </source>
</evidence>
<comment type="subcellular location">
    <subcellularLocation>
        <location evidence="1">Membrane</location>
        <topology evidence="1">Multi-pass membrane protein</topology>
    </subcellularLocation>
</comment>
<dbReference type="Proteomes" id="UP000779508">
    <property type="component" value="Unassembled WGS sequence"/>
</dbReference>
<sequence>MLDLVNVPVFGILITLVAYEIGVLINKKTKQPLLNPLLIAIGLIIALLMATGIEYDVYNKGGSIISFLLGPTTVVLAIPLYKQINKLKESGIAVVVGIFVGCVTALVGVFYLNKLIGIVDPVAISLFPKSVTAAISSEISKQIGGIPALTIAVTVLTGITGNVLGPILIKLFRIKDEVAAGIALGTASHAIGTAKAMQMGEVQGAMGSLAISVAGLFTVFLAPLLLQILS</sequence>
<reference evidence="6 7" key="1">
    <citation type="submission" date="2021-06" db="EMBL/GenBank/DDBJ databases">
        <authorList>
            <person name="Sun Q."/>
            <person name="Li D."/>
        </authorList>
    </citation>
    <scope>NUCLEOTIDE SEQUENCE [LARGE SCALE GENOMIC DNA]</scope>
    <source>
        <strain evidence="6 7">MSJ-5</strain>
    </source>
</reference>
<dbReference type="EMBL" id="JAHLQK010000001">
    <property type="protein sequence ID" value="MBU5675356.1"/>
    <property type="molecule type" value="Genomic_DNA"/>
</dbReference>
<feature type="transmembrane region" description="Helical" evidence="5">
    <location>
        <begin position="205"/>
        <end position="229"/>
    </location>
</feature>
<evidence type="ECO:0000256" key="4">
    <source>
        <dbReference type="ARBA" id="ARBA00023136"/>
    </source>
</evidence>
<dbReference type="PANTHER" id="PTHR30249:SF0">
    <property type="entry name" value="PLASTIDAL GLYCOLATE_GLYCERATE TRANSLOCATOR 1, CHLOROPLASTIC"/>
    <property type="match status" value="1"/>
</dbReference>
<evidence type="ECO:0000256" key="1">
    <source>
        <dbReference type="ARBA" id="ARBA00004141"/>
    </source>
</evidence>
<dbReference type="RefSeq" id="WP_212379474.1">
    <property type="nucleotide sequence ID" value="NZ_JAHLQK010000001.1"/>
</dbReference>
<feature type="transmembrane region" description="Helical" evidence="5">
    <location>
        <begin position="146"/>
        <end position="169"/>
    </location>
</feature>
<accession>A0ABS6FZP8</accession>
<keyword evidence="4 5" id="KW-0472">Membrane</keyword>
<gene>
    <name evidence="6" type="ORF">KQI88_02865</name>
</gene>
<evidence type="ECO:0000256" key="5">
    <source>
        <dbReference type="SAM" id="Phobius"/>
    </source>
</evidence>
<name>A0ABS6FZP8_9FIRM</name>
<protein>
    <submittedName>
        <fullName evidence="6">LrgB family protein</fullName>
    </submittedName>
</protein>